<evidence type="ECO:0000313" key="3">
    <source>
        <dbReference type="Proteomes" id="UP000655420"/>
    </source>
</evidence>
<dbReference type="Proteomes" id="UP000655420">
    <property type="component" value="Unassembled WGS sequence"/>
</dbReference>
<gene>
    <name evidence="2" type="ORF">H0I76_16080</name>
</gene>
<sequence length="168" mass="18745">MFSVTHRTPDRLVISFRPLLLLGILASVSIMPLIVALSGALGPAGSVLFYLIALGPVLLPVRFLPFRRYVFDRQTGKLTRVEWRFLDRQVHSMPLSDVEAAVIQERRSAKNRQMQRLALQLYDQTVALDPVWSSLKVERVAAEINDWLCRSGAAARTAQPPMPPPASA</sequence>
<reference evidence="2" key="1">
    <citation type="submission" date="2020-12" db="EMBL/GenBank/DDBJ databases">
        <title>Bacterial taxonomy.</title>
        <authorList>
            <person name="Pan X."/>
        </authorList>
    </citation>
    <scope>NUCLEOTIDE SEQUENCE</scope>
    <source>
        <strain evidence="2">M0105</strain>
    </source>
</reference>
<keyword evidence="1" id="KW-0472">Membrane</keyword>
<feature type="transmembrane region" description="Helical" evidence="1">
    <location>
        <begin position="20"/>
        <end position="41"/>
    </location>
</feature>
<evidence type="ECO:0000313" key="2">
    <source>
        <dbReference type="EMBL" id="MBK0400718.1"/>
    </source>
</evidence>
<keyword evidence="1" id="KW-0812">Transmembrane</keyword>
<comment type="caution">
    <text evidence="2">The sequence shown here is derived from an EMBL/GenBank/DDBJ whole genome shotgun (WGS) entry which is preliminary data.</text>
</comment>
<dbReference type="AlphaFoldDB" id="A0A8J7M9N1"/>
<dbReference type="RefSeq" id="WP_200612061.1">
    <property type="nucleotide sequence ID" value="NZ_JAEHHL010000010.1"/>
</dbReference>
<dbReference type="EMBL" id="JAEHHL010000010">
    <property type="protein sequence ID" value="MBK0400718.1"/>
    <property type="molecule type" value="Genomic_DNA"/>
</dbReference>
<keyword evidence="1" id="KW-1133">Transmembrane helix</keyword>
<organism evidence="2 3">
    <name type="scientific">Thermohalobaculum xanthum</name>
    <dbReference type="NCBI Taxonomy" id="2753746"/>
    <lineage>
        <taxon>Bacteria</taxon>
        <taxon>Pseudomonadati</taxon>
        <taxon>Pseudomonadota</taxon>
        <taxon>Alphaproteobacteria</taxon>
        <taxon>Rhodobacterales</taxon>
        <taxon>Paracoccaceae</taxon>
        <taxon>Thermohalobaculum</taxon>
    </lineage>
</organism>
<protein>
    <submittedName>
        <fullName evidence="2">Uncharacterized protein</fullName>
    </submittedName>
</protein>
<evidence type="ECO:0000256" key="1">
    <source>
        <dbReference type="SAM" id="Phobius"/>
    </source>
</evidence>
<feature type="transmembrane region" description="Helical" evidence="1">
    <location>
        <begin position="47"/>
        <end position="64"/>
    </location>
</feature>
<proteinExistence type="predicted"/>
<name>A0A8J7M9N1_9RHOB</name>
<keyword evidence="3" id="KW-1185">Reference proteome</keyword>
<accession>A0A8J7M9N1</accession>